<dbReference type="Proteomes" id="UP000250006">
    <property type="component" value="Unassembled WGS sequence"/>
</dbReference>
<proteinExistence type="predicted"/>
<comment type="caution">
    <text evidence="3">The sequence shown here is derived from an EMBL/GenBank/DDBJ whole genome shotgun (WGS) entry which is preliminary data.</text>
</comment>
<sequence>MSRRSRRVLCALGGLAGLGLGALGWSLVEARRPVLRRVELACLAPGEQPLSILHLSDLHLSANSQWLVDWVRDLAQLRPDVVVNTGDNLAFADGLINLREALEPLTAFPGAFVLGDHDYHTTVFKSPARYLRADPRTADEPTELAERAELPHEEIRQFQLEAGWVDLTNVRGQLLLGGRSLELVGVDDAHVDKDVFPAPEADTADGAASGGTADGAIAGDGDAPLRSVSGRPFRLGLAHAPYQRVLNAMRADGVDLLLAGHTHGGQLCLPHYGALVTNCDLDRSRASGVSAWPGELVPGGHGEGVASADDMLLHVSAGLGTSPFTPVRFACRPEATLLTLVAAPA</sequence>
<accession>A0ABY1VQH5</accession>
<keyword evidence="4" id="KW-1185">Reference proteome</keyword>
<protein>
    <submittedName>
        <fullName evidence="3">Phosphodiesterase YaeI</fullName>
    </submittedName>
</protein>
<feature type="domain" description="Calcineurin-like phosphoesterase" evidence="2">
    <location>
        <begin position="51"/>
        <end position="264"/>
    </location>
</feature>
<dbReference type="PANTHER" id="PTHR31302:SF20">
    <property type="entry name" value="CONSERVED PROTEIN"/>
    <property type="match status" value="1"/>
</dbReference>
<feature type="region of interest" description="Disordered" evidence="1">
    <location>
        <begin position="198"/>
        <end position="223"/>
    </location>
</feature>
<reference evidence="3 4" key="1">
    <citation type="submission" date="2018-06" db="EMBL/GenBank/DDBJ databases">
        <authorList>
            <consortium name="Pathogen Informatics"/>
            <person name="Doyle S."/>
        </authorList>
    </citation>
    <scope>NUCLEOTIDE SEQUENCE [LARGE SCALE GENOMIC DNA]</scope>
    <source>
        <strain evidence="3 4">NCTC11535</strain>
    </source>
</reference>
<evidence type="ECO:0000259" key="2">
    <source>
        <dbReference type="Pfam" id="PF00149"/>
    </source>
</evidence>
<dbReference type="RefSeq" id="WP_197719043.1">
    <property type="nucleotide sequence ID" value="NZ_UAPQ01000010.1"/>
</dbReference>
<dbReference type="InterPro" id="IPR029052">
    <property type="entry name" value="Metallo-depent_PP-like"/>
</dbReference>
<dbReference type="SUPFAM" id="SSF56300">
    <property type="entry name" value="Metallo-dependent phosphatases"/>
    <property type="match status" value="1"/>
</dbReference>
<evidence type="ECO:0000256" key="1">
    <source>
        <dbReference type="SAM" id="MobiDB-lite"/>
    </source>
</evidence>
<dbReference type="PANTHER" id="PTHR31302">
    <property type="entry name" value="TRANSMEMBRANE PROTEIN WITH METALLOPHOSPHOESTERASE DOMAIN-RELATED"/>
    <property type="match status" value="1"/>
</dbReference>
<evidence type="ECO:0000313" key="3">
    <source>
        <dbReference type="EMBL" id="SPT54295.1"/>
    </source>
</evidence>
<dbReference type="InterPro" id="IPR004843">
    <property type="entry name" value="Calcineurin-like_PHP"/>
</dbReference>
<name>A0ABY1VQH5_9ACTO</name>
<dbReference type="Pfam" id="PF00149">
    <property type="entry name" value="Metallophos"/>
    <property type="match status" value="1"/>
</dbReference>
<dbReference type="InterPro" id="IPR051158">
    <property type="entry name" value="Metallophosphoesterase_sf"/>
</dbReference>
<dbReference type="Gene3D" id="3.60.21.10">
    <property type="match status" value="1"/>
</dbReference>
<organism evidence="3 4">
    <name type="scientific">Actinomyces bovis</name>
    <dbReference type="NCBI Taxonomy" id="1658"/>
    <lineage>
        <taxon>Bacteria</taxon>
        <taxon>Bacillati</taxon>
        <taxon>Actinomycetota</taxon>
        <taxon>Actinomycetes</taxon>
        <taxon>Actinomycetales</taxon>
        <taxon>Actinomycetaceae</taxon>
        <taxon>Actinomyces</taxon>
    </lineage>
</organism>
<gene>
    <name evidence="3" type="ORF">NCTC11535_02008</name>
</gene>
<evidence type="ECO:0000313" key="4">
    <source>
        <dbReference type="Proteomes" id="UP000250006"/>
    </source>
</evidence>
<dbReference type="EMBL" id="UAPQ01000010">
    <property type="protein sequence ID" value="SPT54295.1"/>
    <property type="molecule type" value="Genomic_DNA"/>
</dbReference>